<feature type="transmembrane region" description="Helical" evidence="1">
    <location>
        <begin position="80"/>
        <end position="103"/>
    </location>
</feature>
<evidence type="ECO:0000313" key="3">
    <source>
        <dbReference type="Proteomes" id="UP000649151"/>
    </source>
</evidence>
<dbReference type="InterPro" id="IPR010690">
    <property type="entry name" value="YqfD"/>
</dbReference>
<dbReference type="Proteomes" id="UP000649151">
    <property type="component" value="Unassembled WGS sequence"/>
</dbReference>
<dbReference type="Pfam" id="PF06898">
    <property type="entry name" value="YqfD"/>
    <property type="match status" value="1"/>
</dbReference>
<keyword evidence="1" id="KW-1133">Transmembrane helix</keyword>
<dbReference type="PIRSF" id="PIRSF029895">
    <property type="entry name" value="SpoIV"/>
    <property type="match status" value="1"/>
</dbReference>
<proteinExistence type="predicted"/>
<sequence>MKGWVSFYLIGAESGKAISDGLNQDISIWRVQKKDGKIECSCYCRDYKKFSRIARKRHCQIKISTRHGLPFLLHRYRFRFGLLIGTIGFFAFLMVMSCFVWQIDINGNYRLSDAQILQVAEQMGIKKGAFKFGINFDEVESQLQQQFGGFAWISINEIGTHIMIEISEIEPKPETVTPSSPCNVVAGYTGIIRDINPLGGQAVVKSGDVVKEGDLLISGVIDDQLEQTHYYHAYGSVTAEVIRTASFSQNLNSERTIYTGIDKNKKYFSIFGGRIPLFFEKTNDNMKEKSTQYHPLCIFGLTMPFGIEEITYQVYETETLQLDEQGARRMLVEQAEQWEAENLKGAKILNRQENFQQEGEQQILQMEYTVEQEIGVQKEILLSNSSPIEENTVPNETE</sequence>
<reference evidence="2 3" key="1">
    <citation type="submission" date="2020-08" db="EMBL/GenBank/DDBJ databases">
        <title>Genome public.</title>
        <authorList>
            <person name="Liu C."/>
            <person name="Sun Q."/>
        </authorList>
    </citation>
    <scope>NUCLEOTIDE SEQUENCE [LARGE SCALE GENOMIC DNA]</scope>
    <source>
        <strain evidence="2 3">NSJ-27</strain>
    </source>
</reference>
<protein>
    <submittedName>
        <fullName evidence="2">Sporulation protein YqfD</fullName>
    </submittedName>
</protein>
<keyword evidence="3" id="KW-1185">Reference proteome</keyword>
<gene>
    <name evidence="2" type="ORF">H8Z77_03985</name>
</gene>
<name>A0ABR7IPV9_9CLOT</name>
<organism evidence="2 3">
    <name type="scientific">Clostridium facile</name>
    <dbReference type="NCBI Taxonomy" id="2763035"/>
    <lineage>
        <taxon>Bacteria</taxon>
        <taxon>Bacillati</taxon>
        <taxon>Bacillota</taxon>
        <taxon>Clostridia</taxon>
        <taxon>Eubacteriales</taxon>
        <taxon>Clostridiaceae</taxon>
        <taxon>Clostridium</taxon>
    </lineage>
</organism>
<keyword evidence="1" id="KW-0812">Transmembrane</keyword>
<dbReference type="RefSeq" id="WP_186996245.1">
    <property type="nucleotide sequence ID" value="NZ_JACOQK010000001.1"/>
</dbReference>
<evidence type="ECO:0000256" key="1">
    <source>
        <dbReference type="SAM" id="Phobius"/>
    </source>
</evidence>
<accession>A0ABR7IPV9</accession>
<evidence type="ECO:0000313" key="2">
    <source>
        <dbReference type="EMBL" id="MBC5787185.1"/>
    </source>
</evidence>
<dbReference type="EMBL" id="JACOQK010000001">
    <property type="protein sequence ID" value="MBC5787185.1"/>
    <property type="molecule type" value="Genomic_DNA"/>
</dbReference>
<keyword evidence="1" id="KW-0472">Membrane</keyword>
<comment type="caution">
    <text evidence="2">The sequence shown here is derived from an EMBL/GenBank/DDBJ whole genome shotgun (WGS) entry which is preliminary data.</text>
</comment>